<feature type="transmembrane region" description="Helical" evidence="1">
    <location>
        <begin position="84"/>
        <end position="105"/>
    </location>
</feature>
<dbReference type="AlphaFoldDB" id="A0AAD7AT47"/>
<evidence type="ECO:0000313" key="3">
    <source>
        <dbReference type="EMBL" id="KAJ7367573.1"/>
    </source>
</evidence>
<dbReference type="InterPro" id="IPR045339">
    <property type="entry name" value="DUF6534"/>
</dbReference>
<evidence type="ECO:0000313" key="4">
    <source>
        <dbReference type="Proteomes" id="UP001218218"/>
    </source>
</evidence>
<reference evidence="3" key="1">
    <citation type="submission" date="2023-03" db="EMBL/GenBank/DDBJ databases">
        <title>Massive genome expansion in bonnet fungi (Mycena s.s.) driven by repeated elements and novel gene families across ecological guilds.</title>
        <authorList>
            <consortium name="Lawrence Berkeley National Laboratory"/>
            <person name="Harder C.B."/>
            <person name="Miyauchi S."/>
            <person name="Viragh M."/>
            <person name="Kuo A."/>
            <person name="Thoen E."/>
            <person name="Andreopoulos B."/>
            <person name="Lu D."/>
            <person name="Skrede I."/>
            <person name="Drula E."/>
            <person name="Henrissat B."/>
            <person name="Morin E."/>
            <person name="Kohler A."/>
            <person name="Barry K."/>
            <person name="LaButti K."/>
            <person name="Morin E."/>
            <person name="Salamov A."/>
            <person name="Lipzen A."/>
            <person name="Mereny Z."/>
            <person name="Hegedus B."/>
            <person name="Baldrian P."/>
            <person name="Stursova M."/>
            <person name="Weitz H."/>
            <person name="Taylor A."/>
            <person name="Grigoriev I.V."/>
            <person name="Nagy L.G."/>
            <person name="Martin F."/>
            <person name="Kauserud H."/>
        </authorList>
    </citation>
    <scope>NUCLEOTIDE SEQUENCE</scope>
    <source>
        <strain evidence="3">CBHHK002</strain>
    </source>
</reference>
<keyword evidence="1" id="KW-1133">Transmembrane helix</keyword>
<dbReference type="Pfam" id="PF20152">
    <property type="entry name" value="DUF6534"/>
    <property type="match status" value="1"/>
</dbReference>
<feature type="transmembrane region" description="Helical" evidence="1">
    <location>
        <begin position="125"/>
        <end position="146"/>
    </location>
</feature>
<gene>
    <name evidence="3" type="ORF">DFH08DRAFT_795726</name>
</gene>
<dbReference type="PANTHER" id="PTHR40465">
    <property type="entry name" value="CHROMOSOME 1, WHOLE GENOME SHOTGUN SEQUENCE"/>
    <property type="match status" value="1"/>
</dbReference>
<feature type="domain" description="DUF6534" evidence="2">
    <location>
        <begin position="92"/>
        <end position="175"/>
    </location>
</feature>
<comment type="caution">
    <text evidence="3">The sequence shown here is derived from an EMBL/GenBank/DDBJ whole genome shotgun (WGS) entry which is preliminary data.</text>
</comment>
<keyword evidence="1" id="KW-0472">Membrane</keyword>
<feature type="transmembrane region" description="Helical" evidence="1">
    <location>
        <begin position="21"/>
        <end position="41"/>
    </location>
</feature>
<name>A0AAD7AT47_9AGAR</name>
<sequence length="246" mass="27722">MDRANYALTISTSRIWVLRRILFSLLLAILIVLVCISRLRLEVWELSSSFSKFALAHALGAIIGSLLLEESLSQANLIRLHPLFMLWLTGSFSTDVLIMGSMIWILHTSKFTSRVPQTDSLLNRLMLNAIQTATAVCAGVALVLFVKYTDKNYYLAFSYVLGKLYSNSFMATINSCTPRKPFEPSGSIGMHIQVLRRTDRELDGVELSEHQNVGSKDMLPNWEMNSHDEYRLSGWTGAVKVFRPSV</sequence>
<keyword evidence="1" id="KW-0812">Transmembrane</keyword>
<protein>
    <recommendedName>
        <fullName evidence="2">DUF6534 domain-containing protein</fullName>
    </recommendedName>
</protein>
<evidence type="ECO:0000256" key="1">
    <source>
        <dbReference type="SAM" id="Phobius"/>
    </source>
</evidence>
<dbReference type="PANTHER" id="PTHR40465:SF1">
    <property type="entry name" value="DUF6534 DOMAIN-CONTAINING PROTEIN"/>
    <property type="match status" value="1"/>
</dbReference>
<keyword evidence="4" id="KW-1185">Reference proteome</keyword>
<dbReference type="EMBL" id="JARIHO010000001">
    <property type="protein sequence ID" value="KAJ7367573.1"/>
    <property type="molecule type" value="Genomic_DNA"/>
</dbReference>
<accession>A0AAD7AT47</accession>
<evidence type="ECO:0000259" key="2">
    <source>
        <dbReference type="Pfam" id="PF20152"/>
    </source>
</evidence>
<feature type="transmembrane region" description="Helical" evidence="1">
    <location>
        <begin position="53"/>
        <end position="72"/>
    </location>
</feature>
<proteinExistence type="predicted"/>
<organism evidence="3 4">
    <name type="scientific">Mycena albidolilacea</name>
    <dbReference type="NCBI Taxonomy" id="1033008"/>
    <lineage>
        <taxon>Eukaryota</taxon>
        <taxon>Fungi</taxon>
        <taxon>Dikarya</taxon>
        <taxon>Basidiomycota</taxon>
        <taxon>Agaricomycotina</taxon>
        <taxon>Agaricomycetes</taxon>
        <taxon>Agaricomycetidae</taxon>
        <taxon>Agaricales</taxon>
        <taxon>Marasmiineae</taxon>
        <taxon>Mycenaceae</taxon>
        <taxon>Mycena</taxon>
    </lineage>
</organism>
<dbReference type="Proteomes" id="UP001218218">
    <property type="component" value="Unassembled WGS sequence"/>
</dbReference>